<gene>
    <name evidence="2" type="ORF">G647_03471</name>
</gene>
<dbReference type="EMBL" id="KB822704">
    <property type="protein sequence ID" value="ETI24102.1"/>
    <property type="molecule type" value="Genomic_DNA"/>
</dbReference>
<dbReference type="GeneID" id="19981964"/>
<evidence type="ECO:0000313" key="2">
    <source>
        <dbReference type="EMBL" id="ETI24102.1"/>
    </source>
</evidence>
<organism evidence="2 3">
    <name type="scientific">Cladophialophora carrionii CBS 160.54</name>
    <dbReference type="NCBI Taxonomy" id="1279043"/>
    <lineage>
        <taxon>Eukaryota</taxon>
        <taxon>Fungi</taxon>
        <taxon>Dikarya</taxon>
        <taxon>Ascomycota</taxon>
        <taxon>Pezizomycotina</taxon>
        <taxon>Eurotiomycetes</taxon>
        <taxon>Chaetothyriomycetidae</taxon>
        <taxon>Chaetothyriales</taxon>
        <taxon>Herpotrichiellaceae</taxon>
        <taxon>Cladophialophora</taxon>
    </lineage>
</organism>
<accession>V9DDR2</accession>
<proteinExistence type="predicted"/>
<sequence>MRKNRTKKQRTTSHTKHRSGSAPDATVNPPRPKAKISGNPPSPAAAATQGKSPQEPRMAPSTGVELLISPHLRQKQPAAAPHITIDDLISLPPSSNPEMPLMPRSDRGGKSKKTKVGAAVQDTRITPGEVQASLELVRENPVTDIERIIKVAPTSGGNVSVTQQPPERRKGIKRGRTVAFSDLDGLSEKGQYSHRPKKNAKKEEEIGPRCKRLSIHEPRVMQADLEDKKPRSGSSIPCARITKVTYHGPKMMDVMDCDEDGAPAERPPYRRDSPHVTLTIRDQIGNPLFRKDVIREETPLEVFLRHDHQTRVKD</sequence>
<protein>
    <submittedName>
        <fullName evidence="2">Uncharacterized protein</fullName>
    </submittedName>
</protein>
<feature type="compositionally biased region" description="Basic residues" evidence="1">
    <location>
        <begin position="1"/>
        <end position="19"/>
    </location>
</feature>
<dbReference type="Proteomes" id="UP000030678">
    <property type="component" value="Unassembled WGS sequence"/>
</dbReference>
<feature type="region of interest" description="Disordered" evidence="1">
    <location>
        <begin position="187"/>
        <end position="206"/>
    </location>
</feature>
<dbReference type="AlphaFoldDB" id="V9DDR2"/>
<evidence type="ECO:0000256" key="1">
    <source>
        <dbReference type="SAM" id="MobiDB-lite"/>
    </source>
</evidence>
<feature type="region of interest" description="Disordered" evidence="1">
    <location>
        <begin position="1"/>
        <end position="123"/>
    </location>
</feature>
<name>V9DDR2_9EURO</name>
<evidence type="ECO:0000313" key="3">
    <source>
        <dbReference type="Proteomes" id="UP000030678"/>
    </source>
</evidence>
<dbReference type="RefSeq" id="XP_008726038.1">
    <property type="nucleotide sequence ID" value="XM_008727816.1"/>
</dbReference>
<dbReference type="VEuPathDB" id="FungiDB:G647_03471"/>
<dbReference type="HOGENOM" id="CLU_885669_0_0_1"/>
<reference evidence="2 3" key="1">
    <citation type="submission" date="2013-03" db="EMBL/GenBank/DDBJ databases">
        <title>The Genome Sequence of Cladophialophora carrionii CBS 160.54.</title>
        <authorList>
            <consortium name="The Broad Institute Genomics Platform"/>
            <person name="Cuomo C."/>
            <person name="de Hoog S."/>
            <person name="Gorbushina A."/>
            <person name="Walker B."/>
            <person name="Young S.K."/>
            <person name="Zeng Q."/>
            <person name="Gargeya S."/>
            <person name="Fitzgerald M."/>
            <person name="Haas B."/>
            <person name="Abouelleil A."/>
            <person name="Allen A.W."/>
            <person name="Alvarado L."/>
            <person name="Arachchi H.M."/>
            <person name="Berlin A.M."/>
            <person name="Chapman S.B."/>
            <person name="Gainer-Dewar J."/>
            <person name="Goldberg J."/>
            <person name="Griggs A."/>
            <person name="Gujja S."/>
            <person name="Hansen M."/>
            <person name="Howarth C."/>
            <person name="Imamovic A."/>
            <person name="Ireland A."/>
            <person name="Larimer J."/>
            <person name="McCowan C."/>
            <person name="Murphy C."/>
            <person name="Pearson M."/>
            <person name="Poon T.W."/>
            <person name="Priest M."/>
            <person name="Roberts A."/>
            <person name="Saif S."/>
            <person name="Shea T."/>
            <person name="Sisk P."/>
            <person name="Sykes S."/>
            <person name="Wortman J."/>
            <person name="Nusbaum C."/>
            <person name="Birren B."/>
        </authorList>
    </citation>
    <scope>NUCLEOTIDE SEQUENCE [LARGE SCALE GENOMIC DNA]</scope>
    <source>
        <strain evidence="2 3">CBS 160.54</strain>
    </source>
</reference>